<protein>
    <recommendedName>
        <fullName evidence="4">Resolvase/invertase-type recombinase catalytic domain-containing protein</fullName>
    </recommendedName>
</protein>
<dbReference type="Proteomes" id="UP001197247">
    <property type="component" value="Unassembled WGS sequence"/>
</dbReference>
<dbReference type="EMBL" id="JAHBAY010000008">
    <property type="protein sequence ID" value="MBT0771248.1"/>
    <property type="molecule type" value="Genomic_DNA"/>
</dbReference>
<gene>
    <name evidence="2" type="ORF">KIH74_20075</name>
</gene>
<evidence type="ECO:0000313" key="3">
    <source>
        <dbReference type="Proteomes" id="UP001197247"/>
    </source>
</evidence>
<proteinExistence type="predicted"/>
<sequence>MTVKPMAVGYQRARGGPEAPEVVNGRRVMSAFARREGYSLTEVFEENDPTKPTAALNALVDVIKRLELRVVIVPNVWHLGRTAWTQQATRRLIERAGARVDVAESPRDGGEPRRGGLAPTGDDQTPVRAPATPPHRDHPRPRLVRMVPQVRRTVWTGRLEVPLSDRRDVRTGALSLVARLDHVLIWHGSRLLCVLDRDRLRRWLRDPASAYPQDDVTLSRTRRGRLQLLFDGAPQLVSRETVHHLAAVV</sequence>
<evidence type="ECO:0008006" key="4">
    <source>
        <dbReference type="Google" id="ProtNLM"/>
    </source>
</evidence>
<comment type="caution">
    <text evidence="2">The sequence shown here is derived from an EMBL/GenBank/DDBJ whole genome shotgun (WGS) entry which is preliminary data.</text>
</comment>
<feature type="compositionally biased region" description="Basic and acidic residues" evidence="1">
    <location>
        <begin position="101"/>
        <end position="114"/>
    </location>
</feature>
<evidence type="ECO:0000256" key="1">
    <source>
        <dbReference type="SAM" id="MobiDB-lite"/>
    </source>
</evidence>
<reference evidence="2 3" key="1">
    <citation type="submission" date="2021-05" db="EMBL/GenBank/DDBJ databases">
        <title>Kineosporia and Streptomyces sp. nov. two new marine actinobacteria isolated from Coral.</title>
        <authorList>
            <person name="Buangrab K."/>
            <person name="Sutthacheep M."/>
            <person name="Yeemin T."/>
            <person name="Harunari E."/>
            <person name="Igarashi Y."/>
            <person name="Kanchanasin P."/>
            <person name="Tanasupawat S."/>
            <person name="Phongsopitanun W."/>
        </authorList>
    </citation>
    <scope>NUCLEOTIDE SEQUENCE [LARGE SCALE GENOMIC DNA]</scope>
    <source>
        <strain evidence="2 3">J2-2</strain>
    </source>
</reference>
<accession>A0ABS5TK83</accession>
<name>A0ABS5TK83_9ACTN</name>
<feature type="region of interest" description="Disordered" evidence="1">
    <location>
        <begin position="101"/>
        <end position="142"/>
    </location>
</feature>
<organism evidence="2 3">
    <name type="scientific">Kineosporia corallincola</name>
    <dbReference type="NCBI Taxonomy" id="2835133"/>
    <lineage>
        <taxon>Bacteria</taxon>
        <taxon>Bacillati</taxon>
        <taxon>Actinomycetota</taxon>
        <taxon>Actinomycetes</taxon>
        <taxon>Kineosporiales</taxon>
        <taxon>Kineosporiaceae</taxon>
        <taxon>Kineosporia</taxon>
    </lineage>
</organism>
<keyword evidence="3" id="KW-1185">Reference proteome</keyword>
<evidence type="ECO:0000313" key="2">
    <source>
        <dbReference type="EMBL" id="MBT0771248.1"/>
    </source>
</evidence>
<dbReference type="RefSeq" id="WP_214157544.1">
    <property type="nucleotide sequence ID" value="NZ_JAHBAY010000008.1"/>
</dbReference>